<comment type="caution">
    <text evidence="3">The sequence shown here is derived from an EMBL/GenBank/DDBJ whole genome shotgun (WGS) entry which is preliminary data.</text>
</comment>
<evidence type="ECO:0000313" key="3">
    <source>
        <dbReference type="EMBL" id="HIW93321.1"/>
    </source>
</evidence>
<evidence type="ECO:0000313" key="4">
    <source>
        <dbReference type="Proteomes" id="UP000824192"/>
    </source>
</evidence>
<reference evidence="3" key="1">
    <citation type="journal article" date="2021" name="PeerJ">
        <title>Extensive microbial diversity within the chicken gut microbiome revealed by metagenomics and culture.</title>
        <authorList>
            <person name="Gilroy R."/>
            <person name="Ravi A."/>
            <person name="Getino M."/>
            <person name="Pursley I."/>
            <person name="Horton D.L."/>
            <person name="Alikhan N.F."/>
            <person name="Baker D."/>
            <person name="Gharbi K."/>
            <person name="Hall N."/>
            <person name="Watson M."/>
            <person name="Adriaenssens E.M."/>
            <person name="Foster-Nyarko E."/>
            <person name="Jarju S."/>
            <person name="Secka A."/>
            <person name="Antonio M."/>
            <person name="Oren A."/>
            <person name="Chaudhuri R.R."/>
            <person name="La Ragione R."/>
            <person name="Hildebrand F."/>
            <person name="Pallen M.J."/>
        </authorList>
    </citation>
    <scope>NUCLEOTIDE SEQUENCE</scope>
    <source>
        <strain evidence="3">ChiGjej6B6-1540</strain>
    </source>
</reference>
<keyword evidence="2" id="KW-0456">Lyase</keyword>
<dbReference type="InterPro" id="IPR029069">
    <property type="entry name" value="HotDog_dom_sf"/>
</dbReference>
<dbReference type="CDD" id="cd01288">
    <property type="entry name" value="FabZ"/>
    <property type="match status" value="1"/>
</dbReference>
<proteinExistence type="inferred from homology"/>
<dbReference type="AlphaFoldDB" id="A0A9D1RRV4"/>
<dbReference type="EMBL" id="DXGA01000046">
    <property type="protein sequence ID" value="HIW93321.1"/>
    <property type="molecule type" value="Genomic_DNA"/>
</dbReference>
<sequence length="247" mass="26765">MPERLEIGVRYCGGCNSRYDRVAVVKRLAALLPDCDFVTAEAGKPYGAVLVVCGCPSRCASVEGLTVPAERLLYLGGWEDLLPIRDALKKALDGPRVQTLDRDGVMALLPHRPPMLLVDRASRVAPGVEAAAQFAVDRELPCFAGHFPGDPVLPGIYLLECMAQTADLLLLSLPCYAGYTPLFMGVRKAHFRAKVLPGDQLDIHASLLEERRELGYALCRGQILRGDTLVADAELQLSMQPPAPSDS</sequence>
<dbReference type="GO" id="GO:0016829">
    <property type="term" value="F:lyase activity"/>
    <property type="evidence" value="ECO:0007669"/>
    <property type="project" value="UniProtKB-KW"/>
</dbReference>
<dbReference type="Pfam" id="PF07977">
    <property type="entry name" value="FabA"/>
    <property type="match status" value="1"/>
</dbReference>
<dbReference type="Proteomes" id="UP000824192">
    <property type="component" value="Unassembled WGS sequence"/>
</dbReference>
<gene>
    <name evidence="3" type="ORF">H9868_02140</name>
</gene>
<protein>
    <submittedName>
        <fullName evidence="3">Beta-hydroxyacyl-ACP dehydratase</fullName>
    </submittedName>
</protein>
<organism evidence="3 4">
    <name type="scientific">Candidatus Flavonifractor merdipullorum</name>
    <dbReference type="NCBI Taxonomy" id="2838590"/>
    <lineage>
        <taxon>Bacteria</taxon>
        <taxon>Bacillati</taxon>
        <taxon>Bacillota</taxon>
        <taxon>Clostridia</taxon>
        <taxon>Eubacteriales</taxon>
        <taxon>Oscillospiraceae</taxon>
        <taxon>Flavonifractor</taxon>
    </lineage>
</organism>
<evidence type="ECO:0000256" key="1">
    <source>
        <dbReference type="ARBA" id="ARBA00009174"/>
    </source>
</evidence>
<dbReference type="Gene3D" id="3.10.129.10">
    <property type="entry name" value="Hotdog Thioesterase"/>
    <property type="match status" value="1"/>
</dbReference>
<accession>A0A9D1RRV4</accession>
<dbReference type="PANTHER" id="PTHR30272:SF1">
    <property type="entry name" value="3-HYDROXYACYL-[ACYL-CARRIER-PROTEIN] DEHYDRATASE"/>
    <property type="match status" value="1"/>
</dbReference>
<reference evidence="3" key="2">
    <citation type="submission" date="2021-04" db="EMBL/GenBank/DDBJ databases">
        <authorList>
            <person name="Gilroy R."/>
        </authorList>
    </citation>
    <scope>NUCLEOTIDE SEQUENCE</scope>
    <source>
        <strain evidence="3">ChiGjej6B6-1540</strain>
    </source>
</reference>
<evidence type="ECO:0000256" key="2">
    <source>
        <dbReference type="ARBA" id="ARBA00023239"/>
    </source>
</evidence>
<name>A0A9D1RRV4_9FIRM</name>
<comment type="similarity">
    <text evidence="1">Belongs to the thioester dehydratase family. FabZ subfamily.</text>
</comment>
<dbReference type="InterPro" id="IPR013114">
    <property type="entry name" value="FabA_FabZ"/>
</dbReference>
<dbReference type="SUPFAM" id="SSF54637">
    <property type="entry name" value="Thioesterase/thiol ester dehydrase-isomerase"/>
    <property type="match status" value="1"/>
</dbReference>
<dbReference type="PANTHER" id="PTHR30272">
    <property type="entry name" value="3-HYDROXYACYL-[ACYL-CARRIER-PROTEIN] DEHYDRATASE"/>
    <property type="match status" value="1"/>
</dbReference>